<proteinExistence type="predicted"/>
<dbReference type="InterPro" id="IPR027275">
    <property type="entry name" value="PRC-brl_dom"/>
</dbReference>
<sequence>MTRILRLALAAPLSLALGAHFALGASVALAAPGPEDKPAQSDGLVVPGTGPGTSAGGGPSDVGIKRAGSKADAEGRNKLVPAGFLTTDVIGIKVSDNAGNALGTVVDLVMEDGRTLTAVVLDIGGFLGVGTRYVAVQPAALILSPGGDRYAATLDMSKEQLGAAPDFKYSKYKPQN</sequence>
<dbReference type="Gene3D" id="2.30.30.240">
    <property type="entry name" value="PRC-barrel domain"/>
    <property type="match status" value="1"/>
</dbReference>
<organism evidence="4 5">
    <name type="scientific">Methylobacterium cerastii</name>
    <dbReference type="NCBI Taxonomy" id="932741"/>
    <lineage>
        <taxon>Bacteria</taxon>
        <taxon>Pseudomonadati</taxon>
        <taxon>Pseudomonadota</taxon>
        <taxon>Alphaproteobacteria</taxon>
        <taxon>Hyphomicrobiales</taxon>
        <taxon>Methylobacteriaceae</taxon>
        <taxon>Methylobacterium</taxon>
    </lineage>
</organism>
<dbReference type="Proteomes" id="UP001055117">
    <property type="component" value="Unassembled WGS sequence"/>
</dbReference>
<evidence type="ECO:0000256" key="2">
    <source>
        <dbReference type="SAM" id="SignalP"/>
    </source>
</evidence>
<feature type="chain" id="PRO_5045750452" description="PRC-barrel domain-containing protein" evidence="2">
    <location>
        <begin position="31"/>
        <end position="176"/>
    </location>
</feature>
<dbReference type="InterPro" id="IPR011033">
    <property type="entry name" value="PRC_barrel-like_sf"/>
</dbReference>
<dbReference type="PANTHER" id="PTHR36505:SF1">
    <property type="entry name" value="BLR1072 PROTEIN"/>
    <property type="match status" value="1"/>
</dbReference>
<keyword evidence="5" id="KW-1185">Reference proteome</keyword>
<evidence type="ECO:0000259" key="3">
    <source>
        <dbReference type="Pfam" id="PF05239"/>
    </source>
</evidence>
<name>A0ABQ4QHE4_9HYPH</name>
<dbReference type="RefSeq" id="WP_187273667.1">
    <property type="nucleotide sequence ID" value="NZ_BPQG01000036.1"/>
</dbReference>
<feature type="signal peptide" evidence="2">
    <location>
        <begin position="1"/>
        <end position="30"/>
    </location>
</feature>
<keyword evidence="2" id="KW-0732">Signal</keyword>
<evidence type="ECO:0000313" key="4">
    <source>
        <dbReference type="EMBL" id="GJD44673.1"/>
    </source>
</evidence>
<gene>
    <name evidence="4" type="ORF">AFCDBAGC_2540</name>
</gene>
<accession>A0ABQ4QHE4</accession>
<evidence type="ECO:0000313" key="5">
    <source>
        <dbReference type="Proteomes" id="UP001055117"/>
    </source>
</evidence>
<dbReference type="EMBL" id="BPQG01000036">
    <property type="protein sequence ID" value="GJD44673.1"/>
    <property type="molecule type" value="Genomic_DNA"/>
</dbReference>
<protein>
    <recommendedName>
        <fullName evidence="3">PRC-barrel domain-containing protein</fullName>
    </recommendedName>
</protein>
<feature type="compositionally biased region" description="Gly residues" evidence="1">
    <location>
        <begin position="49"/>
        <end position="60"/>
    </location>
</feature>
<dbReference type="PANTHER" id="PTHR36505">
    <property type="entry name" value="BLR1072 PROTEIN"/>
    <property type="match status" value="1"/>
</dbReference>
<reference evidence="4 5" key="1">
    <citation type="journal article" date="2021" name="Front. Microbiol.">
        <title>Comprehensive Comparative Genomics and Phenotyping of Methylobacterium Species.</title>
        <authorList>
            <person name="Alessa O."/>
            <person name="Ogura Y."/>
            <person name="Fujitani Y."/>
            <person name="Takami H."/>
            <person name="Hayashi T."/>
            <person name="Sahin N."/>
            <person name="Tani A."/>
        </authorList>
    </citation>
    <scope>NUCLEOTIDE SEQUENCE [LARGE SCALE GENOMIC DNA]</scope>
    <source>
        <strain evidence="4 5">DSM 23679</strain>
    </source>
</reference>
<dbReference type="Pfam" id="PF05239">
    <property type="entry name" value="PRC"/>
    <property type="match status" value="1"/>
</dbReference>
<evidence type="ECO:0000256" key="1">
    <source>
        <dbReference type="SAM" id="MobiDB-lite"/>
    </source>
</evidence>
<dbReference type="SUPFAM" id="SSF50346">
    <property type="entry name" value="PRC-barrel domain"/>
    <property type="match status" value="1"/>
</dbReference>
<feature type="region of interest" description="Disordered" evidence="1">
    <location>
        <begin position="34"/>
        <end position="68"/>
    </location>
</feature>
<comment type="caution">
    <text evidence="4">The sequence shown here is derived from an EMBL/GenBank/DDBJ whole genome shotgun (WGS) entry which is preliminary data.</text>
</comment>
<feature type="domain" description="PRC-barrel" evidence="3">
    <location>
        <begin position="84"/>
        <end position="149"/>
    </location>
</feature>